<dbReference type="Gene3D" id="2.30.42.10">
    <property type="match status" value="1"/>
</dbReference>
<dbReference type="SUPFAM" id="SSF50156">
    <property type="entry name" value="PDZ domain-like"/>
    <property type="match status" value="1"/>
</dbReference>
<keyword evidence="9 10" id="KW-0472">Membrane</keyword>
<evidence type="ECO:0000256" key="5">
    <source>
        <dbReference type="ARBA" id="ARBA00022519"/>
    </source>
</evidence>
<dbReference type="Gene3D" id="2.30.30.830">
    <property type="match status" value="1"/>
</dbReference>
<organism evidence="12 13">
    <name type="scientific">Parashewanella spongiae</name>
    <dbReference type="NCBI Taxonomy" id="342950"/>
    <lineage>
        <taxon>Bacteria</taxon>
        <taxon>Pseudomonadati</taxon>
        <taxon>Pseudomonadota</taxon>
        <taxon>Gammaproteobacteria</taxon>
        <taxon>Alteromonadales</taxon>
        <taxon>Shewanellaceae</taxon>
        <taxon>Parashewanella</taxon>
    </lineage>
</organism>
<dbReference type="GO" id="GO:0005886">
    <property type="term" value="C:plasma membrane"/>
    <property type="evidence" value="ECO:0007669"/>
    <property type="project" value="UniProtKB-SubCell"/>
</dbReference>
<gene>
    <name evidence="12" type="primary">gspC</name>
    <name evidence="12" type="ORF">D5R81_03510</name>
</gene>
<keyword evidence="7" id="KW-0653">Protein transport</keyword>
<evidence type="ECO:0000256" key="3">
    <source>
        <dbReference type="ARBA" id="ARBA00022448"/>
    </source>
</evidence>
<dbReference type="Proteomes" id="UP000273022">
    <property type="component" value="Unassembled WGS sequence"/>
</dbReference>
<dbReference type="EMBL" id="QYYH01000014">
    <property type="protein sequence ID" value="RJY18832.1"/>
    <property type="molecule type" value="Genomic_DNA"/>
</dbReference>
<dbReference type="Pfam" id="PF11356">
    <property type="entry name" value="T2SSC"/>
    <property type="match status" value="1"/>
</dbReference>
<dbReference type="InterPro" id="IPR001639">
    <property type="entry name" value="T2SS_protein-GspC"/>
</dbReference>
<keyword evidence="13" id="KW-1185">Reference proteome</keyword>
<evidence type="ECO:0000256" key="2">
    <source>
        <dbReference type="ARBA" id="ARBA00007986"/>
    </source>
</evidence>
<keyword evidence="3" id="KW-0813">Transport</keyword>
<keyword evidence="8 10" id="KW-1133">Transmembrane helix</keyword>
<evidence type="ECO:0000313" key="12">
    <source>
        <dbReference type="EMBL" id="RJY18832.1"/>
    </source>
</evidence>
<comment type="similarity">
    <text evidence="2">Belongs to the GSP C family.</text>
</comment>
<keyword evidence="5" id="KW-0997">Cell inner membrane</keyword>
<keyword evidence="6 10" id="KW-0812">Transmembrane</keyword>
<proteinExistence type="inferred from homology"/>
<sequence length="306" mass="33116">MDALDKVITKVVGLPHKPLSLAVFWGGLSIVLYLMAQITWNLIPTPQHASVWKATGQSNSNSTSSNVDLSGIQQLALFGKHDATVEHEPVAQPELITDAPKSSLSIQLTGVVASTAKQQGLAVIDSNGEQVTYSIGDKIKGTSASLKEVYADRIIITNSGRYETVMLDGLQFTAQSSANNALHKASAKSKLRKIDQRNNKAIAARIAESRSEVMQDPNKISDYLSISPKTINGALQGYRLNPGKDRQLFKQAGFKANDLAKSINGYDLTDISQALEVMAQLPELTELSVMVERQGQLVEITFGLPQ</sequence>
<dbReference type="GO" id="GO:0015627">
    <property type="term" value="C:type II protein secretion system complex"/>
    <property type="evidence" value="ECO:0007669"/>
    <property type="project" value="InterPro"/>
</dbReference>
<protein>
    <submittedName>
        <fullName evidence="12">Type II secretion system protein GspC</fullName>
    </submittedName>
</protein>
<dbReference type="GO" id="GO:0015628">
    <property type="term" value="P:protein secretion by the type II secretion system"/>
    <property type="evidence" value="ECO:0007669"/>
    <property type="project" value="InterPro"/>
</dbReference>
<keyword evidence="4" id="KW-1003">Cell membrane</keyword>
<evidence type="ECO:0000256" key="8">
    <source>
        <dbReference type="ARBA" id="ARBA00022989"/>
    </source>
</evidence>
<name>A0A3A6U3Z2_9GAMM</name>
<evidence type="ECO:0000313" key="13">
    <source>
        <dbReference type="Proteomes" id="UP000273022"/>
    </source>
</evidence>
<dbReference type="InterPro" id="IPR024961">
    <property type="entry name" value="T2SS_GspC_N"/>
</dbReference>
<comment type="caution">
    <text evidence="12">The sequence shown here is derived from an EMBL/GenBank/DDBJ whole genome shotgun (WGS) entry which is preliminary data.</text>
</comment>
<dbReference type="RefSeq" id="WP_121852272.1">
    <property type="nucleotide sequence ID" value="NZ_CP037952.1"/>
</dbReference>
<dbReference type="NCBIfam" id="TIGR01713">
    <property type="entry name" value="typeII_sec_gspC"/>
    <property type="match status" value="1"/>
</dbReference>
<reference evidence="12 13" key="1">
    <citation type="submission" date="2018-09" db="EMBL/GenBank/DDBJ databases">
        <title>Phylogeny of the Shewanellaceae, and recommendation for two new genera, Pseudoshewanella and Parashewanella.</title>
        <authorList>
            <person name="Wang G."/>
        </authorList>
    </citation>
    <scope>NUCLEOTIDE SEQUENCE [LARGE SCALE GENOMIC DNA]</scope>
    <source>
        <strain evidence="12 13">KCTC 22492</strain>
    </source>
</reference>
<evidence type="ECO:0000256" key="7">
    <source>
        <dbReference type="ARBA" id="ARBA00022927"/>
    </source>
</evidence>
<evidence type="ECO:0000256" key="1">
    <source>
        <dbReference type="ARBA" id="ARBA00004533"/>
    </source>
</evidence>
<feature type="transmembrane region" description="Helical" evidence="10">
    <location>
        <begin position="22"/>
        <end position="43"/>
    </location>
</feature>
<dbReference type="AlphaFoldDB" id="A0A3A6U3Z2"/>
<dbReference type="InterPro" id="IPR036034">
    <property type="entry name" value="PDZ_sf"/>
</dbReference>
<evidence type="ECO:0000256" key="4">
    <source>
        <dbReference type="ARBA" id="ARBA00022475"/>
    </source>
</evidence>
<evidence type="ECO:0000259" key="11">
    <source>
        <dbReference type="Pfam" id="PF11356"/>
    </source>
</evidence>
<feature type="domain" description="Type II secretion system protein GspC N-terminal" evidence="11">
    <location>
        <begin position="29"/>
        <end position="167"/>
    </location>
</feature>
<evidence type="ECO:0000256" key="9">
    <source>
        <dbReference type="ARBA" id="ARBA00023136"/>
    </source>
</evidence>
<evidence type="ECO:0000256" key="10">
    <source>
        <dbReference type="SAM" id="Phobius"/>
    </source>
</evidence>
<evidence type="ECO:0000256" key="6">
    <source>
        <dbReference type="ARBA" id="ARBA00022692"/>
    </source>
</evidence>
<accession>A0A3A6U3Z2</accession>
<dbReference type="OrthoDB" id="1491375at2"/>
<comment type="subcellular location">
    <subcellularLocation>
        <location evidence="1">Cell inner membrane</location>
    </subcellularLocation>
</comment>